<reference evidence="2" key="1">
    <citation type="submission" date="2019-08" db="EMBL/GenBank/DDBJ databases">
        <authorList>
            <person name="Kucharzyk K."/>
            <person name="Murdoch R.W."/>
            <person name="Higgins S."/>
            <person name="Loffler F."/>
        </authorList>
    </citation>
    <scope>NUCLEOTIDE SEQUENCE</scope>
</reference>
<dbReference type="InterPro" id="IPR000825">
    <property type="entry name" value="SUF_FeS_clus_asmbl_SufBD_core"/>
</dbReference>
<dbReference type="EMBL" id="VSSQ01009054">
    <property type="protein sequence ID" value="MPM40585.1"/>
    <property type="molecule type" value="Genomic_DNA"/>
</dbReference>
<accession>A0A644ZI68</accession>
<name>A0A644ZI68_9ZZZZ</name>
<sequence>MSQSIVINRMPVRVWRRPRVNEIEVLLNPAQSSASPESFVIENPEELMLSRQIPETGFKNRGADYFVPEALSAFIAGSAAQRHHIRIPRGYAQAAPLVITCRLSGAVPVQSEELYIEAEEGSKACVIIKYYGEDGTPAEHTGITRVTCAPGSELHLIKLQSLNKQATHTDAIEAIVDAKASLTITMAELGAAVSNASCSVQLAGEGAQLKLDVLYLGDGDRKLDMTYRAEHRGKKTLSDIKARGILHGTSHKVLRDTLDFVKGASGSKGREEESVLLLGSKARNISVPLLLCGEHDVEGAHAASSGRLDEDVMFYILSRGISEEDARKLVAKASFDVILEDIPDEQIREEIMAAVEESIDRGGE</sequence>
<gene>
    <name evidence="2" type="ORF">SDC9_87229</name>
</gene>
<dbReference type="SUPFAM" id="SSF101960">
    <property type="entry name" value="Stabilizer of iron transporter SufD"/>
    <property type="match status" value="1"/>
</dbReference>
<protein>
    <recommendedName>
        <fullName evidence="1">SUF system FeS cluster assembly SufBD core domain-containing protein</fullName>
    </recommendedName>
</protein>
<dbReference type="AlphaFoldDB" id="A0A644ZI68"/>
<dbReference type="InterPro" id="IPR055346">
    <property type="entry name" value="Fe-S_cluster_assembly_SufBD"/>
</dbReference>
<feature type="domain" description="SUF system FeS cluster assembly SufBD core" evidence="1">
    <location>
        <begin position="106"/>
        <end position="333"/>
    </location>
</feature>
<evidence type="ECO:0000313" key="2">
    <source>
        <dbReference type="EMBL" id="MPM40585.1"/>
    </source>
</evidence>
<dbReference type="PANTHER" id="PTHR43575:SF1">
    <property type="entry name" value="PROTEIN ABCI7, CHLOROPLASTIC"/>
    <property type="match status" value="1"/>
</dbReference>
<organism evidence="2">
    <name type="scientific">bioreactor metagenome</name>
    <dbReference type="NCBI Taxonomy" id="1076179"/>
    <lineage>
        <taxon>unclassified sequences</taxon>
        <taxon>metagenomes</taxon>
        <taxon>ecological metagenomes</taxon>
    </lineage>
</organism>
<dbReference type="Pfam" id="PF01458">
    <property type="entry name" value="SUFBD_core"/>
    <property type="match status" value="1"/>
</dbReference>
<comment type="caution">
    <text evidence="2">The sequence shown here is derived from an EMBL/GenBank/DDBJ whole genome shotgun (WGS) entry which is preliminary data.</text>
</comment>
<dbReference type="PANTHER" id="PTHR43575">
    <property type="entry name" value="PROTEIN ABCI7, CHLOROPLASTIC"/>
    <property type="match status" value="1"/>
</dbReference>
<evidence type="ECO:0000259" key="1">
    <source>
        <dbReference type="Pfam" id="PF01458"/>
    </source>
</evidence>
<proteinExistence type="predicted"/>
<dbReference type="GO" id="GO:0016226">
    <property type="term" value="P:iron-sulfur cluster assembly"/>
    <property type="evidence" value="ECO:0007669"/>
    <property type="project" value="InterPro"/>
</dbReference>
<dbReference type="InterPro" id="IPR037284">
    <property type="entry name" value="SUF_FeS_clus_asmbl_SufBD_sf"/>
</dbReference>